<proteinExistence type="predicted"/>
<dbReference type="Proteomes" id="UP001190700">
    <property type="component" value="Unassembled WGS sequence"/>
</dbReference>
<dbReference type="GO" id="GO:0044611">
    <property type="term" value="C:nuclear pore inner ring"/>
    <property type="evidence" value="ECO:0007669"/>
    <property type="project" value="TreeGrafter"/>
</dbReference>
<dbReference type="InterPro" id="IPR004870">
    <property type="entry name" value="Nucleoporin_Nup155"/>
</dbReference>
<organism evidence="1 2">
    <name type="scientific">Cymbomonas tetramitiformis</name>
    <dbReference type="NCBI Taxonomy" id="36881"/>
    <lineage>
        <taxon>Eukaryota</taxon>
        <taxon>Viridiplantae</taxon>
        <taxon>Chlorophyta</taxon>
        <taxon>Pyramimonadophyceae</taxon>
        <taxon>Pyramimonadales</taxon>
        <taxon>Pyramimonadaceae</taxon>
        <taxon>Cymbomonas</taxon>
    </lineage>
</organism>
<dbReference type="GO" id="GO:0017056">
    <property type="term" value="F:structural constituent of nuclear pore"/>
    <property type="evidence" value="ECO:0007669"/>
    <property type="project" value="InterPro"/>
</dbReference>
<dbReference type="Gene3D" id="1.20.58.1780">
    <property type="match status" value="1"/>
</dbReference>
<dbReference type="GO" id="GO:0000972">
    <property type="term" value="P:transcription-dependent tethering of RNA polymerase II gene DNA at nuclear periphery"/>
    <property type="evidence" value="ECO:0007669"/>
    <property type="project" value="TreeGrafter"/>
</dbReference>
<accession>A0AAE0G7R3</accession>
<dbReference type="GO" id="GO:0036228">
    <property type="term" value="P:protein localization to nuclear inner membrane"/>
    <property type="evidence" value="ECO:0007669"/>
    <property type="project" value="TreeGrafter"/>
</dbReference>
<dbReference type="GO" id="GO:0006405">
    <property type="term" value="P:RNA export from nucleus"/>
    <property type="evidence" value="ECO:0007669"/>
    <property type="project" value="TreeGrafter"/>
</dbReference>
<keyword evidence="2" id="KW-1185">Reference proteome</keyword>
<dbReference type="PANTHER" id="PTHR10350:SF6">
    <property type="entry name" value="NUCLEAR PORE COMPLEX PROTEIN NUP155"/>
    <property type="match status" value="1"/>
</dbReference>
<evidence type="ECO:0000313" key="2">
    <source>
        <dbReference type="Proteomes" id="UP001190700"/>
    </source>
</evidence>
<dbReference type="EMBL" id="LGRX02008617">
    <property type="protein sequence ID" value="KAK3273164.1"/>
    <property type="molecule type" value="Genomic_DNA"/>
</dbReference>
<dbReference type="AlphaFoldDB" id="A0AAE0G7R3"/>
<comment type="caution">
    <text evidence="1">The sequence shown here is derived from an EMBL/GenBank/DDBJ whole genome shotgun (WGS) entry which is preliminary data.</text>
</comment>
<reference evidence="1 2" key="1">
    <citation type="journal article" date="2015" name="Genome Biol. Evol.">
        <title>Comparative Genomics of a Bacterivorous Green Alga Reveals Evolutionary Causalities and Consequences of Phago-Mixotrophic Mode of Nutrition.</title>
        <authorList>
            <person name="Burns J.A."/>
            <person name="Paasch A."/>
            <person name="Narechania A."/>
            <person name="Kim E."/>
        </authorList>
    </citation>
    <scope>NUCLEOTIDE SEQUENCE [LARGE SCALE GENOMIC DNA]</scope>
    <source>
        <strain evidence="1 2">PLY_AMNH</strain>
    </source>
</reference>
<dbReference type="PANTHER" id="PTHR10350">
    <property type="entry name" value="NUCLEAR PORE COMPLEX PROTEIN NUP155"/>
    <property type="match status" value="1"/>
</dbReference>
<name>A0AAE0G7R3_9CHLO</name>
<protein>
    <submittedName>
        <fullName evidence="1">Uncharacterized protein</fullName>
    </submittedName>
</protein>
<gene>
    <name evidence="1" type="ORF">CYMTET_18584</name>
</gene>
<evidence type="ECO:0000313" key="1">
    <source>
        <dbReference type="EMBL" id="KAK3273164.1"/>
    </source>
</evidence>
<sequence length="463" mass="52058">MLSTPKGNQQDFSMMTLVGKDVRQDVRHFGMAQGNRRMHTVEKMHCVGEHAAGMPPHPDWQGSVLAAARVHTTPWSQQLQGDLNTQHLPARSELLVMTSQAVYRVERRCPVDVLEEILADTTNCADRLMHFKNDYSARELACMCLILITKPRSSQMQAAKRIFEDHHLMGEARFSMEQIGPTAQEPLRGGLQFSDAWIGLTLYACRLLIEVWNKPIARRGQRAEDPMECNLIRSDLMLGSNHLDQLEQRKQSLAELDEMRNRVQALQHFIDERVGPRVYHAAPAGPQVRPVALRLMNYYQHKVRVLPGAGAFETEEFQVVGELMRFAKEALQLVIYTVENHFGRTLEGLTAEQQESLCQMPSTSSRISKQNQPPCVATANGHQNCKLLVGRLMENFVKQQPSPLAPGAAFQLAGQTPWGGSKGERSDEMSNKLKDHCPTFFGAETRAYFQASALLQQVSPGHL</sequence>
<dbReference type="GO" id="GO:0006606">
    <property type="term" value="P:protein import into nucleus"/>
    <property type="evidence" value="ECO:0007669"/>
    <property type="project" value="TreeGrafter"/>
</dbReference>